<protein>
    <submittedName>
        <fullName evidence="2">Uncharacterized protein</fullName>
    </submittedName>
</protein>
<evidence type="ECO:0000313" key="2">
    <source>
        <dbReference type="EMBL" id="RMX40806.1"/>
    </source>
</evidence>
<comment type="caution">
    <text evidence="2">The sequence shown here is derived from an EMBL/GenBank/DDBJ whole genome shotgun (WGS) entry which is preliminary data.</text>
</comment>
<feature type="compositionally biased region" description="Polar residues" evidence="1">
    <location>
        <begin position="148"/>
        <end position="160"/>
    </location>
</feature>
<dbReference type="Proteomes" id="UP000275408">
    <property type="component" value="Unassembled WGS sequence"/>
</dbReference>
<dbReference type="EMBL" id="RCHS01003571">
    <property type="protein sequence ID" value="RMX40806.1"/>
    <property type="molecule type" value="Genomic_DNA"/>
</dbReference>
<sequence>MKKCNHELEVFTMIGCSVSVPAILRYTYPADLNRNKFLTSFPGCQNITSFPKDICYELFLYYKPPSTVDPPDAPMADRIVTNIRLAEPMTPAPDYRFYATFTWNPPVYPYKNITEYVFILHKQPGNHFINLGNENPVSPVFQDRRPSSDFSDATFTTPGE</sequence>
<organism evidence="2 3">
    <name type="scientific">Pocillopora damicornis</name>
    <name type="common">Cauliflower coral</name>
    <name type="synonym">Millepora damicornis</name>
    <dbReference type="NCBI Taxonomy" id="46731"/>
    <lineage>
        <taxon>Eukaryota</taxon>
        <taxon>Metazoa</taxon>
        <taxon>Cnidaria</taxon>
        <taxon>Anthozoa</taxon>
        <taxon>Hexacorallia</taxon>
        <taxon>Scleractinia</taxon>
        <taxon>Astrocoeniina</taxon>
        <taxon>Pocilloporidae</taxon>
        <taxon>Pocillopora</taxon>
    </lineage>
</organism>
<dbReference type="STRING" id="46731.A0A3M6THG2"/>
<reference evidence="2 3" key="1">
    <citation type="journal article" date="2018" name="Sci. Rep.">
        <title>Comparative analysis of the Pocillopora damicornis genome highlights role of immune system in coral evolution.</title>
        <authorList>
            <person name="Cunning R."/>
            <person name="Bay R.A."/>
            <person name="Gillette P."/>
            <person name="Baker A.C."/>
            <person name="Traylor-Knowles N."/>
        </authorList>
    </citation>
    <scope>NUCLEOTIDE SEQUENCE [LARGE SCALE GENOMIC DNA]</scope>
    <source>
        <strain evidence="2">RSMAS</strain>
        <tissue evidence="2">Whole animal</tissue>
    </source>
</reference>
<keyword evidence="3" id="KW-1185">Reference proteome</keyword>
<accession>A0A3M6THG2</accession>
<evidence type="ECO:0000256" key="1">
    <source>
        <dbReference type="SAM" id="MobiDB-lite"/>
    </source>
</evidence>
<evidence type="ECO:0000313" key="3">
    <source>
        <dbReference type="Proteomes" id="UP000275408"/>
    </source>
</evidence>
<dbReference type="AlphaFoldDB" id="A0A3M6THG2"/>
<name>A0A3M6THG2_POCDA</name>
<proteinExistence type="predicted"/>
<gene>
    <name evidence="2" type="ORF">pdam_00006543</name>
</gene>
<dbReference type="OrthoDB" id="5984176at2759"/>
<feature type="region of interest" description="Disordered" evidence="1">
    <location>
        <begin position="140"/>
        <end position="160"/>
    </location>
</feature>